<organism evidence="5 6">
    <name type="scientific">Exophiala bonariae</name>
    <dbReference type="NCBI Taxonomy" id="1690606"/>
    <lineage>
        <taxon>Eukaryota</taxon>
        <taxon>Fungi</taxon>
        <taxon>Dikarya</taxon>
        <taxon>Ascomycota</taxon>
        <taxon>Pezizomycotina</taxon>
        <taxon>Eurotiomycetes</taxon>
        <taxon>Chaetothyriomycetidae</taxon>
        <taxon>Chaetothyriales</taxon>
        <taxon>Herpotrichiellaceae</taxon>
        <taxon>Exophiala</taxon>
    </lineage>
</organism>
<evidence type="ECO:0000313" key="6">
    <source>
        <dbReference type="Proteomes" id="UP001358417"/>
    </source>
</evidence>
<accession>A0AAV9N2T9</accession>
<dbReference type="AlphaFoldDB" id="A0AAV9N2T9"/>
<dbReference type="PANTHER" id="PTHR47171">
    <property type="entry name" value="FARA-RELATED"/>
    <property type="match status" value="1"/>
</dbReference>
<sequence length="281" mass="31155">MLTEEDFRDQYASSVQAELIGTQEPYHVSYFIELVRLAFLRDNALILFCRPRTIESVTQQDFEREITVRSSTDTVTRLAEDLLSSGTLRYTQLHIIPTLFGALSIHSLVIRCRQPVSSQLAENRARLCMLALSELSKLWPAAGWILRVFDKVLRRLTGRNRCVECSAPGGKPCGGQPQQPAGSIDRLSDQATLRSGEGTCSMAGSGLDGLLGPTLHGSRASMSGTVSQIVDSNEGIMLEDRWAQELDFDAFENIFQDSLTDAFAPYGTGLDWHLNNEHLTD</sequence>
<evidence type="ECO:0008006" key="7">
    <source>
        <dbReference type="Google" id="ProtNLM"/>
    </source>
</evidence>
<protein>
    <recommendedName>
        <fullName evidence="7">Transcription factor domain-containing protein</fullName>
    </recommendedName>
</protein>
<evidence type="ECO:0000313" key="5">
    <source>
        <dbReference type="EMBL" id="KAK5048512.1"/>
    </source>
</evidence>
<keyword evidence="1" id="KW-0862">Zinc</keyword>
<reference evidence="5 6" key="1">
    <citation type="submission" date="2023-08" db="EMBL/GenBank/DDBJ databases">
        <title>Black Yeasts Isolated from many extreme environments.</title>
        <authorList>
            <person name="Coleine C."/>
            <person name="Stajich J.E."/>
            <person name="Selbmann L."/>
        </authorList>
    </citation>
    <scope>NUCLEOTIDE SEQUENCE [LARGE SCALE GENOMIC DNA]</scope>
    <source>
        <strain evidence="5 6">CCFEE 5792</strain>
    </source>
</reference>
<proteinExistence type="predicted"/>
<dbReference type="RefSeq" id="XP_064703871.1">
    <property type="nucleotide sequence ID" value="XM_064849168.1"/>
</dbReference>
<evidence type="ECO:0000256" key="3">
    <source>
        <dbReference type="ARBA" id="ARBA00023125"/>
    </source>
</evidence>
<dbReference type="EMBL" id="JAVRRD010000021">
    <property type="protein sequence ID" value="KAK5048512.1"/>
    <property type="molecule type" value="Genomic_DNA"/>
</dbReference>
<dbReference type="GO" id="GO:0003677">
    <property type="term" value="F:DNA binding"/>
    <property type="evidence" value="ECO:0007669"/>
    <property type="project" value="UniProtKB-KW"/>
</dbReference>
<keyword evidence="4" id="KW-0804">Transcription</keyword>
<comment type="caution">
    <text evidence="5">The sequence shown here is derived from an EMBL/GenBank/DDBJ whole genome shotgun (WGS) entry which is preliminary data.</text>
</comment>
<dbReference type="InterPro" id="IPR052073">
    <property type="entry name" value="Amide_Lactam_Regulators"/>
</dbReference>
<keyword evidence="6" id="KW-1185">Reference proteome</keyword>
<dbReference type="Proteomes" id="UP001358417">
    <property type="component" value="Unassembled WGS sequence"/>
</dbReference>
<dbReference type="PANTHER" id="PTHR47171:SF1">
    <property type="entry name" value="ZN(II)2CYS6 TRANSCRIPTION FACTOR (EUROFUNG)"/>
    <property type="match status" value="1"/>
</dbReference>
<gene>
    <name evidence="5" type="ORF">LTR84_005602</name>
</gene>
<keyword evidence="3" id="KW-0238">DNA-binding</keyword>
<evidence type="ECO:0000256" key="2">
    <source>
        <dbReference type="ARBA" id="ARBA00023015"/>
    </source>
</evidence>
<name>A0AAV9N2T9_9EURO</name>
<dbReference type="GeneID" id="89973777"/>
<evidence type="ECO:0000256" key="4">
    <source>
        <dbReference type="ARBA" id="ARBA00023163"/>
    </source>
</evidence>
<keyword evidence="2" id="KW-0805">Transcription regulation</keyword>
<evidence type="ECO:0000256" key="1">
    <source>
        <dbReference type="ARBA" id="ARBA00022833"/>
    </source>
</evidence>